<keyword evidence="2" id="KW-1185">Reference proteome</keyword>
<gene>
    <name evidence="1" type="ORF">UH38_13115</name>
</gene>
<dbReference type="Proteomes" id="UP000032452">
    <property type="component" value="Unassembled WGS sequence"/>
</dbReference>
<evidence type="ECO:0000313" key="2">
    <source>
        <dbReference type="Proteomes" id="UP000032452"/>
    </source>
</evidence>
<dbReference type="EMBL" id="JYON01000013">
    <property type="protein sequence ID" value="KJH71228.1"/>
    <property type="molecule type" value="Genomic_DNA"/>
</dbReference>
<dbReference type="OrthoDB" id="574711at2"/>
<dbReference type="RefSeq" id="WP_045055119.1">
    <property type="nucleotide sequence ID" value="NZ_CAWMDP010000056.1"/>
</dbReference>
<proteinExistence type="predicted"/>
<evidence type="ECO:0000313" key="1">
    <source>
        <dbReference type="EMBL" id="KJH71228.1"/>
    </source>
</evidence>
<name>A0A0D8ZR13_9CYAN</name>
<comment type="caution">
    <text evidence="1">The sequence shown here is derived from an EMBL/GenBank/DDBJ whole genome shotgun (WGS) entry which is preliminary data.</text>
</comment>
<organism evidence="1 2">
    <name type="scientific">Aliterella atlantica CENA595</name>
    <dbReference type="NCBI Taxonomy" id="1618023"/>
    <lineage>
        <taxon>Bacteria</taxon>
        <taxon>Bacillati</taxon>
        <taxon>Cyanobacteriota</taxon>
        <taxon>Cyanophyceae</taxon>
        <taxon>Chroococcidiopsidales</taxon>
        <taxon>Aliterellaceae</taxon>
        <taxon>Aliterella</taxon>
    </lineage>
</organism>
<dbReference type="AlphaFoldDB" id="A0A0D8ZR13"/>
<dbReference type="STRING" id="1618023.UH38_13115"/>
<reference evidence="1 2" key="1">
    <citation type="submission" date="2015-02" db="EMBL/GenBank/DDBJ databases">
        <title>Draft genome of a novel marine cyanobacterium (Chroococcales) isolated from South Atlantic Ocean.</title>
        <authorList>
            <person name="Rigonato J."/>
            <person name="Alvarenga D.O."/>
            <person name="Branco L.H."/>
            <person name="Varani A.M."/>
            <person name="Brandini F.P."/>
            <person name="Fiore M.F."/>
        </authorList>
    </citation>
    <scope>NUCLEOTIDE SEQUENCE [LARGE SCALE GENOMIC DNA]</scope>
    <source>
        <strain evidence="1 2">CENA595</strain>
    </source>
</reference>
<sequence length="219" mass="25722">MSRFTWRRFREVLGRVHNVHVKRAIREANKGVDDARLLVNNKRNLILENCLIDKDDTAQIILLKELLFWIDLGHLNKNNLGSVSLPESWTAKRTTNIPQLVISYRNPRSKRTDPNYQLTIPHYKGTRKPTAVPYTKGNTTGTLILKDNSKFVVNAVSETEVEKLVNHYKKYISTKFLTNDLRMTERKGKRIKVVKYTPIRADYYPKGQDVPYPEWRHRY</sequence>
<protein>
    <submittedName>
        <fullName evidence="1">Uncharacterized protein</fullName>
    </submittedName>
</protein>
<accession>A0A0D8ZR13</accession>